<comment type="subcellular location">
    <subcellularLocation>
        <location evidence="1">Membrane</location>
    </subcellularLocation>
</comment>
<name>D8MSQ0_ERWBE</name>
<dbReference type="InterPro" id="IPR003660">
    <property type="entry name" value="HAMP_dom"/>
</dbReference>
<evidence type="ECO:0000313" key="10">
    <source>
        <dbReference type="EMBL" id="CAX59857.1"/>
    </source>
</evidence>
<dbReference type="SMART" id="SM00304">
    <property type="entry name" value="HAMP"/>
    <property type="match status" value="1"/>
</dbReference>
<reference evidence="10 11" key="1">
    <citation type="journal article" date="2010" name="BMC Genomics">
        <title>Genome comparison of the epiphytic bacteria Erwinia billingiae and E. tasmaniensis with the pear pathogen E. pyrifoliae.</title>
        <authorList>
            <person name="Kube M."/>
            <person name="Migdoll A.M."/>
            <person name="Gehring I."/>
            <person name="Heitmann K."/>
            <person name="Mayer Y."/>
            <person name="Kuhl H."/>
            <person name="Knaust F."/>
            <person name="Geider K."/>
            <person name="Reinhardt R."/>
        </authorList>
    </citation>
    <scope>NUCLEOTIDE SEQUENCE [LARGE SCALE GENOMIC DNA]</scope>
    <source>
        <strain evidence="10 11">Eb661</strain>
    </source>
</reference>
<dbReference type="AlphaFoldDB" id="D8MSQ0"/>
<proteinExistence type="inferred from homology"/>
<evidence type="ECO:0000256" key="3">
    <source>
        <dbReference type="ARBA" id="ARBA00022500"/>
    </source>
</evidence>
<evidence type="ECO:0000259" key="9">
    <source>
        <dbReference type="PROSITE" id="PS50885"/>
    </source>
</evidence>
<keyword evidence="7" id="KW-0472">Membrane</keyword>
<accession>D8MSQ0</accession>
<dbReference type="PROSITE" id="PS50885">
    <property type="entry name" value="HAMP"/>
    <property type="match status" value="1"/>
</dbReference>
<keyword evidence="3" id="KW-0145">Chemotaxis</keyword>
<evidence type="ECO:0000256" key="2">
    <source>
        <dbReference type="ARBA" id="ARBA00022481"/>
    </source>
</evidence>
<feature type="domain" description="HAMP" evidence="9">
    <location>
        <begin position="340"/>
        <end position="392"/>
    </location>
</feature>
<dbReference type="FunFam" id="1.10.287.950:FF:000001">
    <property type="entry name" value="Methyl-accepting chemotaxis sensory transducer"/>
    <property type="match status" value="1"/>
</dbReference>
<evidence type="ECO:0000256" key="7">
    <source>
        <dbReference type="SAM" id="Phobius"/>
    </source>
</evidence>
<comment type="similarity">
    <text evidence="5">Belongs to the methyl-accepting chemotaxis (MCP) protein family.</text>
</comment>
<dbReference type="KEGG" id="ebi:EbC_23260"/>
<dbReference type="SUPFAM" id="SSF58104">
    <property type="entry name" value="Methyl-accepting chemotaxis protein (MCP) signaling domain"/>
    <property type="match status" value="1"/>
</dbReference>
<evidence type="ECO:0000313" key="11">
    <source>
        <dbReference type="Proteomes" id="UP000008793"/>
    </source>
</evidence>
<dbReference type="GeneID" id="90512330"/>
<dbReference type="GO" id="GO:0007165">
    <property type="term" value="P:signal transduction"/>
    <property type="evidence" value="ECO:0007669"/>
    <property type="project" value="UniProtKB-KW"/>
</dbReference>
<evidence type="ECO:0000256" key="4">
    <source>
        <dbReference type="ARBA" id="ARBA00023224"/>
    </source>
</evidence>
<dbReference type="GO" id="GO:0005886">
    <property type="term" value="C:plasma membrane"/>
    <property type="evidence" value="ECO:0007669"/>
    <property type="project" value="TreeGrafter"/>
</dbReference>
<dbReference type="Gene3D" id="1.10.287.950">
    <property type="entry name" value="Methyl-accepting chemotaxis protein"/>
    <property type="match status" value="1"/>
</dbReference>
<dbReference type="Proteomes" id="UP000008793">
    <property type="component" value="Chromosome"/>
</dbReference>
<dbReference type="Pfam" id="PF00015">
    <property type="entry name" value="MCPsignal"/>
    <property type="match status" value="1"/>
</dbReference>
<dbReference type="CDD" id="cd11386">
    <property type="entry name" value="MCP_signal"/>
    <property type="match status" value="1"/>
</dbReference>
<feature type="domain" description="Methyl-accepting transducer" evidence="8">
    <location>
        <begin position="397"/>
        <end position="626"/>
    </location>
</feature>
<evidence type="ECO:0000256" key="6">
    <source>
        <dbReference type="PROSITE-ProRule" id="PRU00284"/>
    </source>
</evidence>
<protein>
    <submittedName>
        <fullName evidence="10">Methyl-accepting chemotaxis protein</fullName>
    </submittedName>
</protein>
<dbReference type="InterPro" id="IPR004089">
    <property type="entry name" value="MCPsignal_dom"/>
</dbReference>
<evidence type="ECO:0000259" key="8">
    <source>
        <dbReference type="PROSITE" id="PS50111"/>
    </source>
</evidence>
<dbReference type="EMBL" id="FP236843">
    <property type="protein sequence ID" value="CAX59857.1"/>
    <property type="molecule type" value="Genomic_DNA"/>
</dbReference>
<dbReference type="HOGENOM" id="CLU_000445_107_22_6"/>
<gene>
    <name evidence="10" type="primary">tar</name>
    <name evidence="10" type="ordered locus">EbC_23260</name>
</gene>
<evidence type="ECO:0000256" key="5">
    <source>
        <dbReference type="ARBA" id="ARBA00029447"/>
    </source>
</evidence>
<keyword evidence="4 6" id="KW-0807">Transducer</keyword>
<dbReference type="GO" id="GO:0006935">
    <property type="term" value="P:chemotaxis"/>
    <property type="evidence" value="ECO:0007669"/>
    <property type="project" value="UniProtKB-KW"/>
</dbReference>
<evidence type="ECO:0000256" key="1">
    <source>
        <dbReference type="ARBA" id="ARBA00004370"/>
    </source>
</evidence>
<dbReference type="eggNOG" id="COG0840">
    <property type="taxonomic scope" value="Bacteria"/>
</dbReference>
<organism evidence="11">
    <name type="scientific">Erwinia billingiae (strain Eb661)</name>
    <dbReference type="NCBI Taxonomy" id="634500"/>
    <lineage>
        <taxon>Bacteria</taxon>
        <taxon>Pseudomonadati</taxon>
        <taxon>Pseudomonadota</taxon>
        <taxon>Gammaproteobacteria</taxon>
        <taxon>Enterobacterales</taxon>
        <taxon>Erwiniaceae</taxon>
        <taxon>Erwinia</taxon>
    </lineage>
</organism>
<dbReference type="PANTHER" id="PTHR43531">
    <property type="entry name" value="PROTEIN ICFG"/>
    <property type="match status" value="1"/>
</dbReference>
<dbReference type="STRING" id="634500.EbC_23260"/>
<keyword evidence="2" id="KW-0488">Methylation</keyword>
<keyword evidence="7" id="KW-0812">Transmembrane</keyword>
<dbReference type="Pfam" id="PF00672">
    <property type="entry name" value="HAMP"/>
    <property type="match status" value="1"/>
</dbReference>
<dbReference type="PROSITE" id="PS50111">
    <property type="entry name" value="CHEMOTAXIS_TRANSDUC_2"/>
    <property type="match status" value="1"/>
</dbReference>
<keyword evidence="7" id="KW-1133">Transmembrane helix</keyword>
<dbReference type="PANTHER" id="PTHR43531:SF14">
    <property type="entry name" value="METHYL-ACCEPTING CHEMOTAXIS PROTEIN I-RELATED"/>
    <property type="match status" value="1"/>
</dbReference>
<dbReference type="InterPro" id="IPR051310">
    <property type="entry name" value="MCP_chemotaxis"/>
</dbReference>
<dbReference type="GO" id="GO:0004888">
    <property type="term" value="F:transmembrane signaling receptor activity"/>
    <property type="evidence" value="ECO:0007669"/>
    <property type="project" value="TreeGrafter"/>
</dbReference>
<feature type="transmembrane region" description="Helical" evidence="7">
    <location>
        <begin position="318"/>
        <end position="338"/>
    </location>
</feature>
<keyword evidence="11" id="KW-1185">Reference proteome</keyword>
<dbReference type="SMART" id="SM00283">
    <property type="entry name" value="MA"/>
    <property type="match status" value="1"/>
</dbReference>
<dbReference type="RefSeq" id="WP_013202344.1">
    <property type="nucleotide sequence ID" value="NC_014306.1"/>
</dbReference>
<sequence length="643" mass="69081">MKNLLNRTSLPAKFLLLGLFSAILFFLPTALFIQSGSQAIDAKKIELSGIPVEKKMLTLLNKIQRHRAESAIAISQHKPDNAPRLALAEDASRDLTTIITDLKQVDNTAQPLTSLATFNDDWRQLQNDILAGRLSLSDSLQRHASLIQKLLIANQNVLDFYGLTLDADLNTYQFIISIFSRLPQLTETLGQIRASGASVIAAGNNVTDADRSRMAFQIESGKTALAQFNSNMEKVFTIEPSLREIFARSDQDANKQANDALQLAEHIFVSKSVTVAPAEYIRVFTQSINRYAELGSNSADKLSQMLESQATEKRHAQFWLLAGLFSIALLAVYTAVMISRSVTGPVELAVNAASKVAAGDLTTSFTVTGTNEMSMLLNALLLMQNRLAELVSGIKSNAVTIATSSEEIASGNGDLSSRTEQQAASLAETAASMEQLASIISHNAENTRYASTMAESATNAALLSGNAMESVMETMHKIRGSSGKIEEITSVIDGIAFQTNILALNAAVEAARAGESGKGFAVVASEVRALAQRSAAAAKEIKGLIEQSVDHAHEGIAMAKNAGDRVRQSVEAIEQTSQLIRDISTSSAEQSSGITQINIAVNQMDQVTQQNAVLVEESATSADDLAHRAAHLRDMVAVFRTAS</sequence>